<feature type="transmembrane region" description="Helical" evidence="8">
    <location>
        <begin position="478"/>
        <end position="500"/>
    </location>
</feature>
<evidence type="ECO:0000256" key="6">
    <source>
        <dbReference type="ARBA" id="ARBA00023136"/>
    </source>
</evidence>
<dbReference type="InterPro" id="IPR052923">
    <property type="entry name" value="UPF0718"/>
</dbReference>
<feature type="transmembrane region" description="Helical" evidence="8">
    <location>
        <begin position="296"/>
        <end position="318"/>
    </location>
</feature>
<dbReference type="InterPro" id="IPR005524">
    <property type="entry name" value="DUF318"/>
</dbReference>
<feature type="transmembrane region" description="Helical" evidence="8">
    <location>
        <begin position="158"/>
        <end position="176"/>
    </location>
</feature>
<name>A0A5B8XXG1_9DELT</name>
<feature type="transmembrane region" description="Helical" evidence="8">
    <location>
        <begin position="416"/>
        <end position="438"/>
    </location>
</feature>
<accession>A0A5B8XXG1</accession>
<dbReference type="GO" id="GO:0046873">
    <property type="term" value="F:metal ion transmembrane transporter activity"/>
    <property type="evidence" value="ECO:0007669"/>
    <property type="project" value="InterPro"/>
</dbReference>
<feature type="transmembrane region" description="Helical" evidence="8">
    <location>
        <begin position="132"/>
        <end position="151"/>
    </location>
</feature>
<keyword evidence="3" id="KW-1003">Cell membrane</keyword>
<dbReference type="AlphaFoldDB" id="A0A5B8XXG1"/>
<gene>
    <name evidence="9" type="ORF">FRD01_21875</name>
</gene>
<protein>
    <recommendedName>
        <fullName evidence="11">Permease</fullName>
    </recommendedName>
</protein>
<dbReference type="Proteomes" id="UP000321595">
    <property type="component" value="Chromosome"/>
</dbReference>
<feature type="transmembrane region" description="Helical" evidence="8">
    <location>
        <begin position="543"/>
        <end position="563"/>
    </location>
</feature>
<feature type="transmembrane region" description="Helical" evidence="8">
    <location>
        <begin position="182"/>
        <end position="205"/>
    </location>
</feature>
<comment type="subcellular location">
    <subcellularLocation>
        <location evidence="1">Cell membrane</location>
        <topology evidence="1">Multi-pass membrane protein</topology>
    </subcellularLocation>
</comment>
<dbReference type="EMBL" id="CP042467">
    <property type="protein sequence ID" value="QED29831.1"/>
    <property type="molecule type" value="Genomic_DNA"/>
</dbReference>
<evidence type="ECO:0000256" key="4">
    <source>
        <dbReference type="ARBA" id="ARBA00022692"/>
    </source>
</evidence>
<feature type="transmembrane region" description="Helical" evidence="8">
    <location>
        <begin position="360"/>
        <end position="380"/>
    </location>
</feature>
<keyword evidence="6 8" id="KW-0472">Membrane</keyword>
<keyword evidence="10" id="KW-1185">Reference proteome</keyword>
<keyword evidence="5 8" id="KW-1133">Transmembrane helix</keyword>
<dbReference type="KEGG" id="bbae:FRD01_21875"/>
<keyword evidence="4 8" id="KW-0812">Transmembrane</keyword>
<feature type="transmembrane region" description="Helical" evidence="8">
    <location>
        <begin position="100"/>
        <end position="120"/>
    </location>
</feature>
<evidence type="ECO:0008006" key="11">
    <source>
        <dbReference type="Google" id="ProtNLM"/>
    </source>
</evidence>
<feature type="transmembrane region" description="Helical" evidence="8">
    <location>
        <begin position="445"/>
        <end position="472"/>
    </location>
</feature>
<dbReference type="Pfam" id="PF03773">
    <property type="entry name" value="ArsP_1"/>
    <property type="match status" value="1"/>
</dbReference>
<evidence type="ECO:0000256" key="1">
    <source>
        <dbReference type="ARBA" id="ARBA00004651"/>
    </source>
</evidence>
<feature type="transmembrane region" description="Helical" evidence="8">
    <location>
        <begin position="330"/>
        <end position="353"/>
    </location>
</feature>
<dbReference type="OrthoDB" id="9770315at2"/>
<evidence type="ECO:0000256" key="3">
    <source>
        <dbReference type="ARBA" id="ARBA00022475"/>
    </source>
</evidence>
<feature type="transmembrane region" description="Helical" evidence="8">
    <location>
        <begin position="45"/>
        <end position="63"/>
    </location>
</feature>
<dbReference type="PANTHER" id="PTHR34184">
    <property type="entry name" value="UPF0718 PROTEIN YCGR"/>
    <property type="match status" value="1"/>
</dbReference>
<feature type="region of interest" description="Disordered" evidence="7">
    <location>
        <begin position="590"/>
        <end position="609"/>
    </location>
</feature>
<evidence type="ECO:0000313" key="10">
    <source>
        <dbReference type="Proteomes" id="UP000321595"/>
    </source>
</evidence>
<evidence type="ECO:0000313" key="9">
    <source>
        <dbReference type="EMBL" id="QED29831.1"/>
    </source>
</evidence>
<proteinExistence type="inferred from homology"/>
<feature type="transmembrane region" description="Helical" evidence="8">
    <location>
        <begin position="262"/>
        <end position="284"/>
    </location>
</feature>
<comment type="similarity">
    <text evidence="2">Belongs to the UPF0718 family.</text>
</comment>
<sequence>MIIEYQHVPFMPDGPLTLLIASILALMVGPLFYRVASTNDRALSFVDGLVLASIGGLIFFFVLPEAWKLGGLAALAAMLAGVGFPIVLERWLSHGKTHKVMLFFGALGLVLHTVFDGLTLGSEAHHHDVRPLSLAVLLHRFPVGLAIWAMMRPYGRKWGVAVLSVIAFGTVLGFMVGDNIAAVMTTAPVAVFQAFVAGSLLHVVLHRAHGTEGAKESPIFQTLGALAGVLGIVGVMQLGASHGHSHHDEGYFSRLLALSLESAGPLLLGFVLAAIIGAVWKLGVPRWLRQGNSATLALKGTLVGLPLPICSCGVVPIYDRMIRAGVPPAAAGAFLVATPELGIESLVLSLPLLGAELTGLRLGAAAILALLVGLLMGRIAKPFPVAEQEADTSFSRPTIKEIKGHLREVVDETAPWILTGLAVAAVFEPASFASWLGGLPFGAEVVLFGLVGIPVYVCASGATPIAAAFIFAGVSPGAALAFLLSGPATNVTTFGVLSTLHSRKTAIVFGSSVWVLAVLLGLGVNAILPGFKLASLDSGIHDFSWVSWTSLVLLGVLVLDATARTGVRTFLNKISILGTHHGHEHCGDECDSPCEDSHHHNHHHDHHQHTDCCDHDPPKFVLSKKALSARDKESGA</sequence>
<dbReference type="InterPro" id="IPR003689">
    <property type="entry name" value="ZIP"/>
</dbReference>
<feature type="transmembrane region" description="Helical" evidence="8">
    <location>
        <begin position="16"/>
        <end position="33"/>
    </location>
</feature>
<dbReference type="PANTHER" id="PTHR34184:SF4">
    <property type="entry name" value="UPF0718 PROTEIN YCGR"/>
    <property type="match status" value="1"/>
</dbReference>
<feature type="transmembrane region" description="Helical" evidence="8">
    <location>
        <begin position="69"/>
        <end position="88"/>
    </location>
</feature>
<evidence type="ECO:0000256" key="5">
    <source>
        <dbReference type="ARBA" id="ARBA00022989"/>
    </source>
</evidence>
<evidence type="ECO:0000256" key="8">
    <source>
        <dbReference type="SAM" id="Phobius"/>
    </source>
</evidence>
<dbReference type="Pfam" id="PF02535">
    <property type="entry name" value="Zip"/>
    <property type="match status" value="1"/>
</dbReference>
<dbReference type="GO" id="GO:0005886">
    <property type="term" value="C:plasma membrane"/>
    <property type="evidence" value="ECO:0007669"/>
    <property type="project" value="UniProtKB-SubCell"/>
</dbReference>
<reference evidence="9 10" key="1">
    <citation type="submission" date="2019-08" db="EMBL/GenBank/DDBJ databases">
        <authorList>
            <person name="Liang Q."/>
        </authorList>
    </citation>
    <scope>NUCLEOTIDE SEQUENCE [LARGE SCALE GENOMIC DNA]</scope>
    <source>
        <strain evidence="9 10">V1718</strain>
    </source>
</reference>
<evidence type="ECO:0000256" key="7">
    <source>
        <dbReference type="SAM" id="MobiDB-lite"/>
    </source>
</evidence>
<organism evidence="9 10">
    <name type="scientific">Microvenator marinus</name>
    <dbReference type="NCBI Taxonomy" id="2600177"/>
    <lineage>
        <taxon>Bacteria</taxon>
        <taxon>Deltaproteobacteria</taxon>
        <taxon>Bradymonadales</taxon>
        <taxon>Microvenatoraceae</taxon>
        <taxon>Microvenator</taxon>
    </lineage>
</organism>
<evidence type="ECO:0000256" key="2">
    <source>
        <dbReference type="ARBA" id="ARBA00006386"/>
    </source>
</evidence>
<feature type="transmembrane region" description="Helical" evidence="8">
    <location>
        <begin position="217"/>
        <end position="242"/>
    </location>
</feature>
<feature type="transmembrane region" description="Helical" evidence="8">
    <location>
        <begin position="507"/>
        <end position="531"/>
    </location>
</feature>